<name>A0ABX0FS50_9BURK</name>
<gene>
    <name evidence="2" type="ORF">GW587_24920</name>
</gene>
<evidence type="ECO:0000313" key="3">
    <source>
        <dbReference type="Proteomes" id="UP000666369"/>
    </source>
</evidence>
<evidence type="ECO:0000313" key="2">
    <source>
        <dbReference type="EMBL" id="NGZ87489.1"/>
    </source>
</evidence>
<feature type="compositionally biased region" description="Basic and acidic residues" evidence="1">
    <location>
        <begin position="45"/>
        <end position="58"/>
    </location>
</feature>
<dbReference type="EMBL" id="JAADJT010000013">
    <property type="protein sequence ID" value="NGZ87489.1"/>
    <property type="molecule type" value="Genomic_DNA"/>
</dbReference>
<feature type="region of interest" description="Disordered" evidence="1">
    <location>
        <begin position="21"/>
        <end position="70"/>
    </location>
</feature>
<reference evidence="3" key="2">
    <citation type="submission" date="2023-07" db="EMBL/GenBank/DDBJ databases">
        <title>Duganella aceri sp. nov., isolated from tree sap.</title>
        <authorList>
            <person name="Kim I.S."/>
        </authorList>
    </citation>
    <scope>NUCLEOTIDE SEQUENCE [LARGE SCALE GENOMIC DNA]</scope>
    <source>
        <strain evidence="3">SAP-35</strain>
    </source>
</reference>
<sequence length="112" mass="12007">MTSISSVNALQASVALAERQVQQDQVRVSQDASRLDASRSQLVADKQKLNDTQRESDKAAQPPLQAAPAVNLSNAIEKPSRAEQILPPELSQPKPQVNTLGQTIGKLINVVA</sequence>
<evidence type="ECO:0000256" key="1">
    <source>
        <dbReference type="SAM" id="MobiDB-lite"/>
    </source>
</evidence>
<dbReference type="RefSeq" id="WP_166107619.1">
    <property type="nucleotide sequence ID" value="NZ_JAADJT010000013.1"/>
</dbReference>
<dbReference type="Proteomes" id="UP000666369">
    <property type="component" value="Unassembled WGS sequence"/>
</dbReference>
<proteinExistence type="predicted"/>
<protein>
    <submittedName>
        <fullName evidence="2">Uncharacterized protein</fullName>
    </submittedName>
</protein>
<feature type="compositionally biased region" description="Low complexity" evidence="1">
    <location>
        <begin position="59"/>
        <end position="69"/>
    </location>
</feature>
<comment type="caution">
    <text evidence="2">The sequence shown here is derived from an EMBL/GenBank/DDBJ whole genome shotgun (WGS) entry which is preliminary data.</text>
</comment>
<organism evidence="2 3">
    <name type="scientific">Duganella aceris</name>
    <dbReference type="NCBI Taxonomy" id="2703883"/>
    <lineage>
        <taxon>Bacteria</taxon>
        <taxon>Pseudomonadati</taxon>
        <taxon>Pseudomonadota</taxon>
        <taxon>Betaproteobacteria</taxon>
        <taxon>Burkholderiales</taxon>
        <taxon>Oxalobacteraceae</taxon>
        <taxon>Telluria group</taxon>
        <taxon>Duganella</taxon>
    </lineage>
</organism>
<feature type="compositionally biased region" description="Low complexity" evidence="1">
    <location>
        <begin position="21"/>
        <end position="31"/>
    </location>
</feature>
<reference evidence="2 3" key="1">
    <citation type="submission" date="2020-01" db="EMBL/GenBank/DDBJ databases">
        <authorList>
            <person name="Lee S.D."/>
        </authorList>
    </citation>
    <scope>NUCLEOTIDE SEQUENCE [LARGE SCALE GENOMIC DNA]</scope>
    <source>
        <strain evidence="2 3">SAP-35</strain>
    </source>
</reference>
<accession>A0ABX0FS50</accession>
<keyword evidence="3" id="KW-1185">Reference proteome</keyword>